<evidence type="ECO:0000313" key="2">
    <source>
        <dbReference type="Proteomes" id="UP000192439"/>
    </source>
</evidence>
<keyword evidence="2" id="KW-1185">Reference proteome</keyword>
<dbReference type="AlphaFoldDB" id="A0AB33BZ81"/>
<gene>
    <name evidence="1" type="ORF">BH695_4334</name>
</gene>
<reference evidence="1 2" key="1">
    <citation type="journal article" date="2018" name="Harmful Algae">
        <title>The highly heterogeneous methylated genomes and diverse restriction-modification systems of bloom-forming Microcystis.</title>
        <authorList>
            <person name="Zhao L."/>
            <person name="Song Y."/>
            <person name="Li L."/>
            <person name="Gan N."/>
            <person name="Brand J.J."/>
            <person name="Song L."/>
        </authorList>
    </citation>
    <scope>NUCLEOTIDE SEQUENCE [LARGE SCALE GENOMIC DNA]</scope>
    <source>
        <strain evidence="1 2">PCC 7806SL</strain>
    </source>
</reference>
<evidence type="ECO:0000313" key="1">
    <source>
        <dbReference type="EMBL" id="ARI83613.1"/>
    </source>
</evidence>
<accession>A0AB33BZ81</accession>
<name>A0AB33BZ81_MICA7</name>
<organism evidence="1 2">
    <name type="scientific">Microcystis aeruginosa PCC 7806SL</name>
    <dbReference type="NCBI Taxonomy" id="1903187"/>
    <lineage>
        <taxon>Bacteria</taxon>
        <taxon>Bacillati</taxon>
        <taxon>Cyanobacteriota</taxon>
        <taxon>Cyanophyceae</taxon>
        <taxon>Oscillatoriophycideae</taxon>
        <taxon>Chroococcales</taxon>
        <taxon>Microcystaceae</taxon>
        <taxon>Microcystis</taxon>
    </lineage>
</organism>
<dbReference type="Proteomes" id="UP000192439">
    <property type="component" value="Chromosome"/>
</dbReference>
<sequence length="37" mass="4042">MVLGFWGFGVLVEFPHLPIPPSPHSPIARESVKIKAS</sequence>
<dbReference type="EMBL" id="CP020771">
    <property type="protein sequence ID" value="ARI83613.1"/>
    <property type="molecule type" value="Genomic_DNA"/>
</dbReference>
<protein>
    <submittedName>
        <fullName evidence="1">Uncharacterized protein</fullName>
    </submittedName>
</protein>
<proteinExistence type="predicted"/>